<reference evidence="2" key="1">
    <citation type="journal article" date="2012" name="PLoS Genet.">
        <title>Comparative Genomics of Plant-Associated Pseudomonas spp.: Insights into Diversity and Inheritance of Traits Involved in Multitrophic Interactions.</title>
        <authorList>
            <person name="Loper J.E."/>
            <person name="Hassan K.A."/>
            <person name="Mavrodi D.V."/>
            <person name="Davis E.W.II."/>
            <person name="Lim C.K."/>
            <person name="Shaffer B.T."/>
            <person name="Elbourne L.D."/>
            <person name="Stockwell V.O."/>
            <person name="Hartney S.L."/>
            <person name="Breakwell K."/>
            <person name="Henkels M.D."/>
            <person name="Tetu S.G."/>
            <person name="Rangel L.I."/>
            <person name="Kidarsa T.A."/>
            <person name="Wilson N.L."/>
            <person name="van de Mortel J.E."/>
            <person name="Song C."/>
            <person name="Blumhagen R."/>
            <person name="Radune D."/>
            <person name="Hostetler J.B."/>
            <person name="Brinkac L.M."/>
            <person name="Durkin A.S."/>
            <person name="Kluepfel D.A."/>
            <person name="Wechter W.P."/>
            <person name="Anderson A.J."/>
            <person name="Kim Y.C."/>
            <person name="Pierson L.S.III."/>
            <person name="Pierson E.A."/>
            <person name="Lindow S.E."/>
            <person name="Kobayashi D.Y."/>
            <person name="Raaijmakers J.M."/>
            <person name="Weller D.M."/>
            <person name="Thomashow L.S."/>
            <person name="Allen A.E."/>
            <person name="Paulsen I.T."/>
        </authorList>
    </citation>
    <scope>NUCLEOTIDE SEQUENCE [LARGE SCALE GENOMIC DNA]</scope>
    <source>
        <strain evidence="2">Q2-87</strain>
    </source>
</reference>
<dbReference type="HOGENOM" id="CLU_117185_0_0_6"/>
<name>J2F752_PSEFQ</name>
<evidence type="ECO:0000256" key="1">
    <source>
        <dbReference type="SAM" id="SignalP"/>
    </source>
</evidence>
<protein>
    <recommendedName>
        <fullName evidence="3">Lipoprotein</fullName>
    </recommendedName>
</protein>
<comment type="caution">
    <text evidence="2">The sequence shown here is derived from an EMBL/GenBank/DDBJ whole genome shotgun (WGS) entry which is preliminary data.</text>
</comment>
<feature type="chain" id="PRO_5003747113" description="Lipoprotein" evidence="1">
    <location>
        <begin position="24"/>
        <end position="197"/>
    </location>
</feature>
<keyword evidence="1" id="KW-0732">Signal</keyword>
<feature type="signal peptide" evidence="1">
    <location>
        <begin position="1"/>
        <end position="23"/>
    </location>
</feature>
<evidence type="ECO:0000313" key="2">
    <source>
        <dbReference type="EMBL" id="EJL04948.1"/>
    </source>
</evidence>
<proteinExistence type="predicted"/>
<dbReference type="PROSITE" id="PS51257">
    <property type="entry name" value="PROKAR_LIPOPROTEIN"/>
    <property type="match status" value="1"/>
</dbReference>
<dbReference type="AlphaFoldDB" id="J2F752"/>
<dbReference type="EMBL" id="AGBM01000001">
    <property type="protein sequence ID" value="EJL04948.1"/>
    <property type="molecule type" value="Genomic_DNA"/>
</dbReference>
<dbReference type="Proteomes" id="UP000007289">
    <property type="component" value="Chromosome"/>
</dbReference>
<gene>
    <name evidence="2" type="ORF">PflQ2_1755</name>
</gene>
<evidence type="ECO:0008006" key="3">
    <source>
        <dbReference type="Google" id="ProtNLM"/>
    </source>
</evidence>
<organism evidence="2">
    <name type="scientific">Pseudomonas fluorescens (strain Q2-87)</name>
    <dbReference type="NCBI Taxonomy" id="1038922"/>
    <lineage>
        <taxon>Bacteria</taxon>
        <taxon>Pseudomonadati</taxon>
        <taxon>Pseudomonadota</taxon>
        <taxon>Gammaproteobacteria</taxon>
        <taxon>Pseudomonadales</taxon>
        <taxon>Pseudomonadaceae</taxon>
        <taxon>Pseudomonas</taxon>
    </lineage>
</organism>
<sequence length="197" mass="21463">MKRIALLAVAVALLSGCAGPAWKISSTTHTLTKRTSMMVITGNYPAAQSIFADPLELYPVVRKEGEELYVGLMAGGDIRPPVVTADIWIDQNEVWMISSQETPISLTLPSMELLLGLSPDVTEQARTQGLDVLKVMGGNVLARGDKAKAILKQMLAGRVLKYRTVDIKRATSPTREVILDESFSHSLQMIGVDQRSL</sequence>
<accession>J2F752</accession>